<evidence type="ECO:0000256" key="2">
    <source>
        <dbReference type="ARBA" id="ARBA00022884"/>
    </source>
</evidence>
<keyword evidence="5" id="KW-1185">Reference proteome</keyword>
<accession>A0A085WRM6</accession>
<evidence type="ECO:0000256" key="3">
    <source>
        <dbReference type="HAMAP-Rule" id="MF_00088"/>
    </source>
</evidence>
<keyword evidence="3" id="KW-0133">Cell shape</keyword>
<dbReference type="Gene3D" id="3.30.300.20">
    <property type="match status" value="1"/>
</dbReference>
<gene>
    <name evidence="3" type="primary">khpA</name>
    <name evidence="4" type="ORF">DB31_5381</name>
</gene>
<keyword evidence="3" id="KW-0961">Cell wall biogenesis/degradation</keyword>
<dbReference type="GO" id="GO:0071555">
    <property type="term" value="P:cell wall organization"/>
    <property type="evidence" value="ECO:0007669"/>
    <property type="project" value="UniProtKB-KW"/>
</dbReference>
<dbReference type="Proteomes" id="UP000028725">
    <property type="component" value="Unassembled WGS sequence"/>
</dbReference>
<dbReference type="InterPro" id="IPR020627">
    <property type="entry name" value="KhpA"/>
</dbReference>
<dbReference type="Pfam" id="PF13083">
    <property type="entry name" value="KH_KhpA-B"/>
    <property type="match status" value="1"/>
</dbReference>
<dbReference type="CDD" id="cd22533">
    <property type="entry name" value="KH-II_YlqC-like"/>
    <property type="match status" value="1"/>
</dbReference>
<organism evidence="4 5">
    <name type="scientific">Hyalangium minutum</name>
    <dbReference type="NCBI Taxonomy" id="394096"/>
    <lineage>
        <taxon>Bacteria</taxon>
        <taxon>Pseudomonadati</taxon>
        <taxon>Myxococcota</taxon>
        <taxon>Myxococcia</taxon>
        <taxon>Myxococcales</taxon>
        <taxon>Cystobacterineae</taxon>
        <taxon>Archangiaceae</taxon>
        <taxon>Hyalangium</taxon>
    </lineage>
</organism>
<dbReference type="GO" id="GO:0009252">
    <property type="term" value="P:peptidoglycan biosynthetic process"/>
    <property type="evidence" value="ECO:0007669"/>
    <property type="project" value="UniProtKB-UniRule"/>
</dbReference>
<keyword evidence="2 3" id="KW-0694">RNA-binding</keyword>
<dbReference type="InterPro" id="IPR009019">
    <property type="entry name" value="KH_sf_prok-type"/>
</dbReference>
<dbReference type="PROSITE" id="PS50084">
    <property type="entry name" value="KH_TYPE_1"/>
    <property type="match status" value="1"/>
</dbReference>
<dbReference type="RefSeq" id="WP_044185292.1">
    <property type="nucleotide sequence ID" value="NZ_JMCB01000003.1"/>
</dbReference>
<dbReference type="GO" id="GO:0005737">
    <property type="term" value="C:cytoplasm"/>
    <property type="evidence" value="ECO:0007669"/>
    <property type="project" value="UniProtKB-SubCell"/>
</dbReference>
<comment type="caution">
    <text evidence="4">The sequence shown here is derived from an EMBL/GenBank/DDBJ whole genome shotgun (WGS) entry which is preliminary data.</text>
</comment>
<sequence>MEQLLTYLARALVDQPDQVGLRVSEAEGARLFELKVAPEDVGKVIGRDGRTVNALRTLLNAAAQKQGQKVRLEILDDRRVAPAPGAAPAAPPAPDAQ</sequence>
<dbReference type="SUPFAM" id="SSF54814">
    <property type="entry name" value="Prokaryotic type KH domain (KH-domain type II)"/>
    <property type="match status" value="1"/>
</dbReference>
<dbReference type="PANTHER" id="PTHR34654:SF1">
    <property type="entry name" value="RNA-BINDING PROTEIN KHPA"/>
    <property type="match status" value="1"/>
</dbReference>
<dbReference type="InterPro" id="IPR015946">
    <property type="entry name" value="KH_dom-like_a/b"/>
</dbReference>
<name>A0A085WRM6_9BACT</name>
<dbReference type="GO" id="GO:0003723">
    <property type="term" value="F:RNA binding"/>
    <property type="evidence" value="ECO:0007669"/>
    <property type="project" value="UniProtKB-UniRule"/>
</dbReference>
<comment type="function">
    <text evidence="3">A probable RNA chaperone. Forms a complex with KhpB which binds to cellular RNA and controls its expression. Plays a role in peptidoglycan (PG) homeostasis and cell length regulation.</text>
</comment>
<dbReference type="GO" id="GO:0008360">
    <property type="term" value="P:regulation of cell shape"/>
    <property type="evidence" value="ECO:0007669"/>
    <property type="project" value="UniProtKB-KW"/>
</dbReference>
<dbReference type="PATRIC" id="fig|394096.3.peg.1860"/>
<reference evidence="4 5" key="1">
    <citation type="submission" date="2014-04" db="EMBL/GenBank/DDBJ databases">
        <title>Genome assembly of Hyalangium minutum DSM 14724.</title>
        <authorList>
            <person name="Sharma G."/>
            <person name="Subramanian S."/>
        </authorList>
    </citation>
    <scope>NUCLEOTIDE SEQUENCE [LARGE SCALE GENOMIC DNA]</scope>
    <source>
        <strain evidence="4 5">DSM 14724</strain>
    </source>
</reference>
<comment type="subunit">
    <text evidence="3">Forms a complex with KhpB.</text>
</comment>
<keyword evidence="1 3" id="KW-0963">Cytoplasm</keyword>
<dbReference type="HAMAP" id="MF_00088">
    <property type="entry name" value="KhpA"/>
    <property type="match status" value="1"/>
</dbReference>
<dbReference type="STRING" id="394096.DB31_5381"/>
<evidence type="ECO:0000313" key="5">
    <source>
        <dbReference type="Proteomes" id="UP000028725"/>
    </source>
</evidence>
<proteinExistence type="inferred from homology"/>
<dbReference type="AlphaFoldDB" id="A0A085WRM6"/>
<comment type="subcellular location">
    <subcellularLocation>
        <location evidence="3">Cytoplasm</location>
    </subcellularLocation>
</comment>
<keyword evidence="3" id="KW-0143">Chaperone</keyword>
<dbReference type="EMBL" id="JMCB01000003">
    <property type="protein sequence ID" value="KFE70339.1"/>
    <property type="molecule type" value="Genomic_DNA"/>
</dbReference>
<protein>
    <recommendedName>
        <fullName evidence="3">RNA-binding protein KhpA</fullName>
    </recommendedName>
    <alternativeName>
        <fullName evidence="3">KH-domain protein A</fullName>
    </alternativeName>
</protein>
<dbReference type="PANTHER" id="PTHR34654">
    <property type="entry name" value="UPF0109 PROTEIN SCO5592"/>
    <property type="match status" value="1"/>
</dbReference>
<comment type="similarity">
    <text evidence="3">Belongs to the KhpA RNA-binding protein family.</text>
</comment>
<dbReference type="OrthoDB" id="9812389at2"/>
<evidence type="ECO:0000256" key="1">
    <source>
        <dbReference type="ARBA" id="ARBA00022490"/>
    </source>
</evidence>
<evidence type="ECO:0000313" key="4">
    <source>
        <dbReference type="EMBL" id="KFE70339.1"/>
    </source>
</evidence>